<evidence type="ECO:0000313" key="2">
    <source>
        <dbReference type="Proteomes" id="UP000559653"/>
    </source>
</evidence>
<evidence type="ECO:0000313" key="1">
    <source>
        <dbReference type="EMBL" id="MBA4452543.1"/>
    </source>
</evidence>
<accession>A0AC60VZM3</accession>
<organism evidence="1 2">
    <name type="scientific">Candidatus Nitrosomaritimum aestuariumsis</name>
    <dbReference type="NCBI Taxonomy" id="3342354"/>
    <lineage>
        <taxon>Archaea</taxon>
        <taxon>Nitrososphaerota</taxon>
        <taxon>Nitrososphaeria</taxon>
        <taxon>Nitrosopumilales</taxon>
        <taxon>Nitrosopumilaceae</taxon>
        <taxon>Candidatus Nitrosomaritimum</taxon>
    </lineage>
</organism>
<sequence length="269" mass="31355">MKTIFYFVIPAIAFVVILSNALFGHLLYDSPYDQDINKYSVYVHLQPEWKSYPGNILFEITNVWSNPEPKTNTFNYDPSIEASLVTDHNFNQLQFQNQKPFVELKHEFSDCESSWKPILYRYAIDSIRNNLEYMQGNQLNNDPYVQIFPDIPNEKYDLEEQKDLTKNGFVQFIPICTAKEITSYDFSISTNDDNSAFDVYFVDSKQQVENYLKNNSFDFYSHDDCYALNHQSYSGTCSNVSPEGGILIVLTDNLELSLTKIRINIHERI</sequence>
<gene>
    <name evidence="1" type="ORF">H2B03_05155</name>
</gene>
<protein>
    <submittedName>
        <fullName evidence="1">Uncharacterized protein</fullName>
    </submittedName>
</protein>
<dbReference type="Proteomes" id="UP000559653">
    <property type="component" value="Unassembled WGS sequence"/>
</dbReference>
<reference evidence="1 2" key="1">
    <citation type="journal article" date="2020" name="Appl. Environ. Microbiol.">
        <title>Genomic Characteristics of a Novel Species of Ammonia-Oxidizing Archaea from the Jiulong River Estuary.</title>
        <authorList>
            <person name="Zou D."/>
            <person name="Wan R."/>
            <person name="Han L."/>
            <person name="Xu M.N."/>
            <person name="Liu Y."/>
            <person name="Liu H."/>
            <person name="Kao S.J."/>
            <person name="Li M."/>
        </authorList>
    </citation>
    <scope>NUCLEOTIDE SEQUENCE [LARGE SCALE GENOMIC DNA]</scope>
    <source>
        <strain evidence="1">W1bin1</strain>
    </source>
</reference>
<dbReference type="EMBL" id="JACEMZ010000028">
    <property type="protein sequence ID" value="MBA4452543.1"/>
    <property type="molecule type" value="Genomic_DNA"/>
</dbReference>
<proteinExistence type="predicted"/>
<name>A0AC60VZM3_9ARCH</name>
<comment type="caution">
    <text evidence="1">The sequence shown here is derived from an EMBL/GenBank/DDBJ whole genome shotgun (WGS) entry which is preliminary data.</text>
</comment>